<reference evidence="4 5" key="1">
    <citation type="submission" date="2020-07" db="EMBL/GenBank/DDBJ databases">
        <title>Facklamia lactis sp. nov., isolated from raw milk.</title>
        <authorList>
            <person name="Doll E.V."/>
            <person name="Huptas C."/>
            <person name="Staib L."/>
            <person name="Wenning M."/>
            <person name="Scherer S."/>
        </authorList>
    </citation>
    <scope>NUCLEOTIDE SEQUENCE [LARGE SCALE GENOMIC DNA]</scope>
    <source>
        <strain evidence="4 5">DSM 111018</strain>
    </source>
</reference>
<accession>A0ABS0LP05</accession>
<feature type="domain" description="HTH LytTR-type" evidence="3">
    <location>
        <begin position="136"/>
        <end position="240"/>
    </location>
</feature>
<dbReference type="PROSITE" id="PS50110">
    <property type="entry name" value="RESPONSE_REGULATORY"/>
    <property type="match status" value="1"/>
</dbReference>
<dbReference type="Pfam" id="PF00072">
    <property type="entry name" value="Response_reg"/>
    <property type="match status" value="1"/>
</dbReference>
<dbReference type="SMART" id="SM00850">
    <property type="entry name" value="LytTR"/>
    <property type="match status" value="1"/>
</dbReference>
<dbReference type="Pfam" id="PF04397">
    <property type="entry name" value="LytTR"/>
    <property type="match status" value="1"/>
</dbReference>
<dbReference type="PANTHER" id="PTHR37299">
    <property type="entry name" value="TRANSCRIPTIONAL REGULATOR-RELATED"/>
    <property type="match status" value="1"/>
</dbReference>
<keyword evidence="4" id="KW-0238">DNA-binding</keyword>
<evidence type="ECO:0000259" key="3">
    <source>
        <dbReference type="PROSITE" id="PS50930"/>
    </source>
</evidence>
<gene>
    <name evidence="4" type="ORF">HZY91_02300</name>
</gene>
<dbReference type="SUPFAM" id="SSF52172">
    <property type="entry name" value="CheY-like"/>
    <property type="match status" value="1"/>
</dbReference>
<dbReference type="Gene3D" id="3.40.50.2300">
    <property type="match status" value="1"/>
</dbReference>
<evidence type="ECO:0000256" key="1">
    <source>
        <dbReference type="PROSITE-ProRule" id="PRU00169"/>
    </source>
</evidence>
<sequence length="241" mass="27667">MKYLLVDDEHLAIQELTYLIQTIEPSIQIESAQSIKEALGILLTQSIDVAFLDIQMNDESGMELAQHLQAMVHPPLIVFATAYDDYALQAFQVNAVDYLVKPFKEEDVDRIIHKLQQRLSEKGEKLGDVQGQEAMLALNTDDRIVMLEMNRIEFLTAVAGRVEVHTDQAIYQTRETLKALKDKLPDPPFIQVHRSYVINRHAIQEIQPWFNQTYQLTLQNGSKVPVSRSQMTEFKRQMGID</sequence>
<dbReference type="PROSITE" id="PS50930">
    <property type="entry name" value="HTH_LYTTR"/>
    <property type="match status" value="1"/>
</dbReference>
<protein>
    <submittedName>
        <fullName evidence="4">LytTR family transcriptional regulator DNA-binding domain-containing protein</fullName>
    </submittedName>
</protein>
<keyword evidence="5" id="KW-1185">Reference proteome</keyword>
<evidence type="ECO:0000259" key="2">
    <source>
        <dbReference type="PROSITE" id="PS50110"/>
    </source>
</evidence>
<feature type="modified residue" description="4-aspartylphosphate" evidence="1">
    <location>
        <position position="53"/>
    </location>
</feature>
<name>A0ABS0LP05_9LACT</name>
<organism evidence="4 5">
    <name type="scientific">Facklamia lactis</name>
    <dbReference type="NCBI Taxonomy" id="2749967"/>
    <lineage>
        <taxon>Bacteria</taxon>
        <taxon>Bacillati</taxon>
        <taxon>Bacillota</taxon>
        <taxon>Bacilli</taxon>
        <taxon>Lactobacillales</taxon>
        <taxon>Aerococcaceae</taxon>
        <taxon>Facklamia</taxon>
    </lineage>
</organism>
<keyword evidence="1" id="KW-0597">Phosphoprotein</keyword>
<evidence type="ECO:0000313" key="5">
    <source>
        <dbReference type="Proteomes" id="UP000721415"/>
    </source>
</evidence>
<proteinExistence type="predicted"/>
<dbReference type="SMART" id="SM00448">
    <property type="entry name" value="REC"/>
    <property type="match status" value="1"/>
</dbReference>
<dbReference type="GO" id="GO:0003677">
    <property type="term" value="F:DNA binding"/>
    <property type="evidence" value="ECO:0007669"/>
    <property type="project" value="UniProtKB-KW"/>
</dbReference>
<dbReference type="InterPro" id="IPR007492">
    <property type="entry name" value="LytTR_DNA-bd_dom"/>
</dbReference>
<dbReference type="InterPro" id="IPR046947">
    <property type="entry name" value="LytR-like"/>
</dbReference>
<dbReference type="Gene3D" id="2.20.25.10">
    <property type="match status" value="1"/>
</dbReference>
<dbReference type="Gene3D" id="2.40.50.40">
    <property type="match status" value="1"/>
</dbReference>
<dbReference type="RefSeq" id="WP_197114279.1">
    <property type="nucleotide sequence ID" value="NZ_JACBXQ010000001.1"/>
</dbReference>
<dbReference type="InterPro" id="IPR011006">
    <property type="entry name" value="CheY-like_superfamily"/>
</dbReference>
<dbReference type="InterPro" id="IPR001789">
    <property type="entry name" value="Sig_transdc_resp-reg_receiver"/>
</dbReference>
<feature type="domain" description="Response regulatory" evidence="2">
    <location>
        <begin position="2"/>
        <end position="116"/>
    </location>
</feature>
<dbReference type="EMBL" id="JACBXQ010000001">
    <property type="protein sequence ID" value="MBG9985722.1"/>
    <property type="molecule type" value="Genomic_DNA"/>
</dbReference>
<comment type="caution">
    <text evidence="4">The sequence shown here is derived from an EMBL/GenBank/DDBJ whole genome shotgun (WGS) entry which is preliminary data.</text>
</comment>
<dbReference type="PANTHER" id="PTHR37299:SF1">
    <property type="entry name" value="STAGE 0 SPORULATION PROTEIN A HOMOLOG"/>
    <property type="match status" value="1"/>
</dbReference>
<dbReference type="Proteomes" id="UP000721415">
    <property type="component" value="Unassembled WGS sequence"/>
</dbReference>
<evidence type="ECO:0000313" key="4">
    <source>
        <dbReference type="EMBL" id="MBG9985722.1"/>
    </source>
</evidence>